<dbReference type="FunFam" id="1.10.579.10:FF:000002">
    <property type="entry name" value="Deoxyribodipyrimidine photolyase"/>
    <property type="match status" value="1"/>
</dbReference>
<keyword evidence="7" id="KW-0274">FAD</keyword>
<dbReference type="STRING" id="1169540.A0A0G4EB90"/>
<keyword evidence="6" id="KW-0227">DNA damage</keyword>
<dbReference type="GO" id="GO:0003677">
    <property type="term" value="F:DNA binding"/>
    <property type="evidence" value="ECO:0007669"/>
    <property type="project" value="UniProtKB-KW"/>
</dbReference>
<dbReference type="GO" id="GO:0000719">
    <property type="term" value="P:photoreactive repair"/>
    <property type="evidence" value="ECO:0007669"/>
    <property type="project" value="TreeGrafter"/>
</dbReference>
<dbReference type="InterPro" id="IPR032673">
    <property type="entry name" value="DNA_photolyase_2_CS"/>
</dbReference>
<dbReference type="Proteomes" id="UP000041254">
    <property type="component" value="Unassembled WGS sequence"/>
</dbReference>
<evidence type="ECO:0000256" key="1">
    <source>
        <dbReference type="ARBA" id="ARBA00001974"/>
    </source>
</evidence>
<dbReference type="EC" id="4.1.99.3" evidence="3"/>
<dbReference type="GO" id="GO:0009650">
    <property type="term" value="P:UV protection"/>
    <property type="evidence" value="ECO:0007669"/>
    <property type="project" value="UniProtKB-ARBA"/>
</dbReference>
<dbReference type="InterPro" id="IPR036134">
    <property type="entry name" value="Crypto/Photolyase_FAD-like_sf"/>
</dbReference>
<sequence length="538" mass="60405">MLLSLLTVSIARGAGVVSMSSGKEGKRKNEPSAAAASSAAGGGEAFKRARPEDVKFEEKRCRELNEVKVSSAGDGAVLYWMSRDQRVQDNWALIKAQRLAIERNTALYVSFCLVPRFLEAAYRQYAFMIKGLKEVESELRDLNIPFHLLIGFAKDALPPFIQQHRISVVVTDFSPVRVPMQWYRDVAASLEQSGVPLIQVDAHNVVPLWVTSSKQEYGARTIRGKIQGVLSHYLTQFPAVKGHPIAPPEGAFAEPFDLQATLDSLEVDREVGEVDWATPGTSAGLAMLEDFCRNRLKMFADSRNDPTKNSLSNLSPWIHFGQISVQRCVLDVQAYVRANPSPALSKGKEAYVEEAVVRRELSDNFCFYNPNYDSIEGAADWAKQSLELHKKDKREYIYTRDEFAAGKTHDDLWNAAQLQMVQEGKMHGFLRMYWAKKILEWSPSPEEALATAIYLNDKYELDGRDPNGYVGCMWSIAGIHDQGWAERSVFGKIRFMNYAGCQRKFKVDDFVRKYPKAAANAREANAKKPGALNFPKAK</sequence>
<keyword evidence="16" id="KW-1185">Reference proteome</keyword>
<dbReference type="PROSITE" id="PS51645">
    <property type="entry name" value="PHR_CRY_ALPHA_BETA"/>
    <property type="match status" value="1"/>
</dbReference>
<evidence type="ECO:0000256" key="11">
    <source>
        <dbReference type="ARBA" id="ARBA00031671"/>
    </source>
</evidence>
<dbReference type="FunFam" id="3.40.50.620:FF:000110">
    <property type="entry name" value="Deoxyribodipyrimidine photolyase"/>
    <property type="match status" value="1"/>
</dbReference>
<comment type="similarity">
    <text evidence="2">Belongs to the DNA photolyase class-2 family.</text>
</comment>
<dbReference type="SUPFAM" id="SSF48173">
    <property type="entry name" value="Cryptochrome/photolyase FAD-binding domain"/>
    <property type="match status" value="1"/>
</dbReference>
<dbReference type="Gene3D" id="1.25.40.80">
    <property type="match status" value="1"/>
</dbReference>
<evidence type="ECO:0000256" key="4">
    <source>
        <dbReference type="ARBA" id="ARBA00014046"/>
    </source>
</evidence>
<evidence type="ECO:0000313" key="16">
    <source>
        <dbReference type="Proteomes" id="UP000041254"/>
    </source>
</evidence>
<feature type="region of interest" description="Disordered" evidence="13">
    <location>
        <begin position="19"/>
        <end position="46"/>
    </location>
</feature>
<dbReference type="Gene3D" id="3.40.50.620">
    <property type="entry name" value="HUPs"/>
    <property type="match status" value="1"/>
</dbReference>
<feature type="domain" description="Photolyase/cryptochrome alpha/beta" evidence="14">
    <location>
        <begin position="75"/>
        <end position="208"/>
    </location>
</feature>
<dbReference type="InterPro" id="IPR014729">
    <property type="entry name" value="Rossmann-like_a/b/a_fold"/>
</dbReference>
<dbReference type="InterPro" id="IPR036155">
    <property type="entry name" value="Crypto/Photolyase_N_sf"/>
</dbReference>
<name>A0A0G4EB90_VITBC</name>
<evidence type="ECO:0000256" key="10">
    <source>
        <dbReference type="ARBA" id="ARBA00023239"/>
    </source>
</evidence>
<dbReference type="FunFam" id="1.25.40.80:FF:000004">
    <property type="entry name" value="Deoxyribodipyrimidine photolyase"/>
    <property type="match status" value="1"/>
</dbReference>
<evidence type="ECO:0000256" key="7">
    <source>
        <dbReference type="ARBA" id="ARBA00022827"/>
    </source>
</evidence>
<keyword evidence="10" id="KW-0456">Lyase</keyword>
<evidence type="ECO:0000313" key="15">
    <source>
        <dbReference type="EMBL" id="CEL93225.1"/>
    </source>
</evidence>
<keyword evidence="9" id="KW-0234">DNA repair</keyword>
<evidence type="ECO:0000256" key="13">
    <source>
        <dbReference type="SAM" id="MobiDB-lite"/>
    </source>
</evidence>
<keyword evidence="8" id="KW-0238">DNA-binding</keyword>
<evidence type="ECO:0000256" key="8">
    <source>
        <dbReference type="ARBA" id="ARBA00023125"/>
    </source>
</evidence>
<dbReference type="Pfam" id="PF00875">
    <property type="entry name" value="DNA_photolyase"/>
    <property type="match status" value="1"/>
</dbReference>
<dbReference type="OrthoDB" id="496749at2759"/>
<dbReference type="InParanoid" id="A0A0G4EB90"/>
<organism evidence="15 16">
    <name type="scientific">Vitrella brassicaformis (strain CCMP3155)</name>
    <dbReference type="NCBI Taxonomy" id="1169540"/>
    <lineage>
        <taxon>Eukaryota</taxon>
        <taxon>Sar</taxon>
        <taxon>Alveolata</taxon>
        <taxon>Colpodellida</taxon>
        <taxon>Vitrellaceae</taxon>
        <taxon>Vitrella</taxon>
    </lineage>
</organism>
<dbReference type="PANTHER" id="PTHR10211">
    <property type="entry name" value="DEOXYRIBODIPYRIMIDINE PHOTOLYASE"/>
    <property type="match status" value="1"/>
</dbReference>
<comment type="catalytic activity">
    <reaction evidence="12">
        <text>cyclobutadipyrimidine (in DNA) = 2 pyrimidine residues (in DNA).</text>
        <dbReference type="EC" id="4.1.99.3"/>
    </reaction>
</comment>
<evidence type="ECO:0000259" key="14">
    <source>
        <dbReference type="PROSITE" id="PS51645"/>
    </source>
</evidence>
<dbReference type="OMA" id="IHNYLRM"/>
<keyword evidence="5" id="KW-0285">Flavoprotein</keyword>
<evidence type="ECO:0000256" key="5">
    <source>
        <dbReference type="ARBA" id="ARBA00022630"/>
    </source>
</evidence>
<dbReference type="NCBIfam" id="TIGR00591">
    <property type="entry name" value="phr2"/>
    <property type="match status" value="1"/>
</dbReference>
<protein>
    <recommendedName>
        <fullName evidence="4">Deoxyribodipyrimidine photo-lyase</fullName>
        <ecNumber evidence="3">4.1.99.3</ecNumber>
    </recommendedName>
    <alternativeName>
        <fullName evidence="11">DNA photolyase</fullName>
    </alternativeName>
</protein>
<evidence type="ECO:0000256" key="12">
    <source>
        <dbReference type="ARBA" id="ARBA00033999"/>
    </source>
</evidence>
<evidence type="ECO:0000256" key="6">
    <source>
        <dbReference type="ARBA" id="ARBA00022763"/>
    </source>
</evidence>
<dbReference type="EMBL" id="CDMY01000149">
    <property type="protein sequence ID" value="CEL93225.1"/>
    <property type="molecule type" value="Genomic_DNA"/>
</dbReference>
<dbReference type="InterPro" id="IPR006050">
    <property type="entry name" value="DNA_photolyase_N"/>
</dbReference>
<accession>A0A0G4EB90</accession>
<dbReference type="AlphaFoldDB" id="A0A0G4EB90"/>
<evidence type="ECO:0000256" key="2">
    <source>
        <dbReference type="ARBA" id="ARBA00006409"/>
    </source>
</evidence>
<dbReference type="PANTHER" id="PTHR10211:SF0">
    <property type="entry name" value="DEOXYRIBODIPYRIMIDINE PHOTO-LYASE"/>
    <property type="match status" value="1"/>
</dbReference>
<evidence type="ECO:0000256" key="9">
    <source>
        <dbReference type="ARBA" id="ARBA00023204"/>
    </source>
</evidence>
<dbReference type="PhylomeDB" id="A0A0G4EB90"/>
<reference evidence="15 16" key="1">
    <citation type="submission" date="2014-11" db="EMBL/GenBank/DDBJ databases">
        <authorList>
            <person name="Zhu J."/>
            <person name="Qi W."/>
            <person name="Song R."/>
        </authorList>
    </citation>
    <scope>NUCLEOTIDE SEQUENCE [LARGE SCALE GENOMIC DNA]</scope>
</reference>
<proteinExistence type="inferred from homology"/>
<comment type="cofactor">
    <cofactor evidence="1">
        <name>FAD</name>
        <dbReference type="ChEBI" id="CHEBI:57692"/>
    </cofactor>
</comment>
<dbReference type="SUPFAM" id="SSF52425">
    <property type="entry name" value="Cryptochrome/photolyase, N-terminal domain"/>
    <property type="match status" value="1"/>
</dbReference>
<gene>
    <name evidence="15" type="ORF">Vbra_6989</name>
</gene>
<dbReference type="GO" id="GO:0003904">
    <property type="term" value="F:deoxyribodipyrimidine photo-lyase activity"/>
    <property type="evidence" value="ECO:0007669"/>
    <property type="project" value="UniProtKB-EC"/>
</dbReference>
<dbReference type="InterPro" id="IPR008148">
    <property type="entry name" value="DNA_photolyase_2"/>
</dbReference>
<evidence type="ECO:0000256" key="3">
    <source>
        <dbReference type="ARBA" id="ARBA00013149"/>
    </source>
</evidence>
<dbReference type="VEuPathDB" id="CryptoDB:Vbra_6989"/>
<dbReference type="PROSITE" id="PS01084">
    <property type="entry name" value="DNA_PHOTOLYASES_2_2"/>
    <property type="match status" value="1"/>
</dbReference>
<dbReference type="Gene3D" id="1.10.579.10">
    <property type="entry name" value="DNA Cyclobutane Dipyrimidine Photolyase, subunit A, domain 3"/>
    <property type="match status" value="1"/>
</dbReference>
<dbReference type="InterPro" id="IPR052219">
    <property type="entry name" value="Photolyase_Class-2"/>
</dbReference>